<evidence type="ECO:0000313" key="2">
    <source>
        <dbReference type="EMBL" id="MFC7235595.1"/>
    </source>
</evidence>
<comment type="caution">
    <text evidence="2">The sequence shown here is derived from an EMBL/GenBank/DDBJ whole genome shotgun (WGS) entry which is preliminary data.</text>
</comment>
<organism evidence="2 3">
    <name type="scientific">Halosegnis marinus</name>
    <dbReference type="NCBI Taxonomy" id="3034023"/>
    <lineage>
        <taxon>Archaea</taxon>
        <taxon>Methanobacteriati</taxon>
        <taxon>Methanobacteriota</taxon>
        <taxon>Stenosarchaea group</taxon>
        <taxon>Halobacteria</taxon>
        <taxon>Halobacteriales</taxon>
        <taxon>Natronomonadaceae</taxon>
        <taxon>Halosegnis</taxon>
    </lineage>
</organism>
<evidence type="ECO:0000259" key="1">
    <source>
        <dbReference type="PROSITE" id="PS51186"/>
    </source>
</evidence>
<dbReference type="SUPFAM" id="SSF55729">
    <property type="entry name" value="Acyl-CoA N-acyltransferases (Nat)"/>
    <property type="match status" value="1"/>
</dbReference>
<feature type="domain" description="N-acetyltransferase" evidence="1">
    <location>
        <begin position="23"/>
        <end position="167"/>
    </location>
</feature>
<proteinExistence type="predicted"/>
<name>A0ABD5ZQM9_9EURY</name>
<dbReference type="GeneID" id="79267292"/>
<accession>A0ABD5ZQM9</accession>
<dbReference type="EC" id="2.3.-.-" evidence="2"/>
<sequence length="170" mass="17411">MTTDGGDDLSALGPFRDAADRRVELRPCAGPDDRAPLAALYGCFDAASRAGGVPPAAPPALDRWLDVVLRFPSVVAWHGTDAVGQVFLAPDGDGHELSVFIDPAYHHAGVGGRLVDAALALAAARGGGRVGVLTRGDNRPMLALALAHGFVVTGTADGQVELARDVPAAE</sequence>
<dbReference type="Gene3D" id="3.40.630.30">
    <property type="match status" value="1"/>
</dbReference>
<dbReference type="InterPro" id="IPR000182">
    <property type="entry name" value="GNAT_dom"/>
</dbReference>
<dbReference type="Proteomes" id="UP001596398">
    <property type="component" value="Unassembled WGS sequence"/>
</dbReference>
<keyword evidence="2" id="KW-0012">Acyltransferase</keyword>
<keyword evidence="3" id="KW-1185">Reference proteome</keyword>
<dbReference type="Pfam" id="PF00583">
    <property type="entry name" value="Acetyltransf_1"/>
    <property type="match status" value="1"/>
</dbReference>
<protein>
    <submittedName>
        <fullName evidence="2">GNAT family N-acetyltransferase</fullName>
        <ecNumber evidence="2">2.3.-.-</ecNumber>
    </submittedName>
</protein>
<dbReference type="EMBL" id="JBHTAP010000001">
    <property type="protein sequence ID" value="MFC7235595.1"/>
    <property type="molecule type" value="Genomic_DNA"/>
</dbReference>
<reference evidence="2 3" key="1">
    <citation type="journal article" date="2019" name="Int. J. Syst. Evol. Microbiol.">
        <title>The Global Catalogue of Microorganisms (GCM) 10K type strain sequencing project: providing services to taxonomists for standard genome sequencing and annotation.</title>
        <authorList>
            <consortium name="The Broad Institute Genomics Platform"/>
            <consortium name="The Broad Institute Genome Sequencing Center for Infectious Disease"/>
            <person name="Wu L."/>
            <person name="Ma J."/>
        </authorList>
    </citation>
    <scope>NUCLEOTIDE SEQUENCE [LARGE SCALE GENOMIC DNA]</scope>
    <source>
        <strain evidence="2 3">DT85</strain>
    </source>
</reference>
<dbReference type="GO" id="GO:0016746">
    <property type="term" value="F:acyltransferase activity"/>
    <property type="evidence" value="ECO:0007669"/>
    <property type="project" value="UniProtKB-KW"/>
</dbReference>
<gene>
    <name evidence="2" type="ORF">ACFQJ4_09750</name>
</gene>
<dbReference type="PROSITE" id="PS51186">
    <property type="entry name" value="GNAT"/>
    <property type="match status" value="1"/>
</dbReference>
<dbReference type="InterPro" id="IPR016181">
    <property type="entry name" value="Acyl_CoA_acyltransferase"/>
</dbReference>
<dbReference type="AlphaFoldDB" id="A0ABD5ZQM9"/>
<dbReference type="RefSeq" id="WP_276233732.1">
    <property type="nucleotide sequence ID" value="NZ_CP119802.1"/>
</dbReference>
<evidence type="ECO:0000313" key="3">
    <source>
        <dbReference type="Proteomes" id="UP001596398"/>
    </source>
</evidence>
<keyword evidence="2" id="KW-0808">Transferase</keyword>